<dbReference type="OrthoDB" id="2017405at2759"/>
<evidence type="ECO:0000313" key="1">
    <source>
        <dbReference type="EMBL" id="CAH2351930.1"/>
    </source>
</evidence>
<protein>
    <recommendedName>
        <fullName evidence="3">Early meiotic induction protein 1</fullName>
    </recommendedName>
</protein>
<accession>A0A9P0QNF2</accession>
<dbReference type="PANTHER" id="PTHR28052">
    <property type="entry name" value="UPF0545 PROTEIN C22ORF39"/>
    <property type="match status" value="1"/>
</dbReference>
<dbReference type="EMBL" id="CAKXYY010000005">
    <property type="protein sequence ID" value="CAH2351930.1"/>
    <property type="molecule type" value="Genomic_DNA"/>
</dbReference>
<name>A0A9P0QNF2_9ASCO</name>
<reference evidence="1" key="1">
    <citation type="submission" date="2022-03" db="EMBL/GenBank/DDBJ databases">
        <authorList>
            <person name="Legras J.-L."/>
            <person name="Devillers H."/>
            <person name="Grondin C."/>
        </authorList>
    </citation>
    <scope>NUCLEOTIDE SEQUENCE</scope>
    <source>
        <strain evidence="1">CLIB 1423</strain>
    </source>
</reference>
<dbReference type="PANTHER" id="PTHR28052:SF1">
    <property type="entry name" value="UPF0545 PROTEIN C22ORF39"/>
    <property type="match status" value="1"/>
</dbReference>
<comment type="caution">
    <text evidence="1">The sequence shown here is derived from an EMBL/GenBank/DDBJ whole genome shotgun (WGS) entry which is preliminary data.</text>
</comment>
<keyword evidence="2" id="KW-1185">Reference proteome</keyword>
<evidence type="ECO:0000313" key="2">
    <source>
        <dbReference type="Proteomes" id="UP000837801"/>
    </source>
</evidence>
<organism evidence="1 2">
    <name type="scientific">[Candida] railenensis</name>
    <dbReference type="NCBI Taxonomy" id="45579"/>
    <lineage>
        <taxon>Eukaryota</taxon>
        <taxon>Fungi</taxon>
        <taxon>Dikarya</taxon>
        <taxon>Ascomycota</taxon>
        <taxon>Saccharomycotina</taxon>
        <taxon>Pichiomycetes</taxon>
        <taxon>Debaryomycetaceae</taxon>
        <taxon>Kurtzmaniella</taxon>
    </lineage>
</organism>
<dbReference type="AlphaFoldDB" id="A0A9P0QNF2"/>
<sequence>MSKEDDELKEIWSLFSSEDSSVNEKRKQIHSQYQNQTLSSFPDHLSITTAFDEVLQCFSLGGQVKHYYRYGSYSLCQSQREKFWFSVTNGTFSQDKKAPDFTQADMERRQKIQEYYKKKLLEQKAAGSSEDVWDARTELLDRPFEENRG</sequence>
<dbReference type="InterPro" id="IPR021475">
    <property type="entry name" value="Pants/Emi1-like"/>
</dbReference>
<gene>
    <name evidence="1" type="ORF">CLIB1423_05S01596</name>
</gene>
<dbReference type="Pfam" id="PF11326">
    <property type="entry name" value="PANTS-like"/>
    <property type="match status" value="1"/>
</dbReference>
<evidence type="ECO:0008006" key="3">
    <source>
        <dbReference type="Google" id="ProtNLM"/>
    </source>
</evidence>
<dbReference type="Proteomes" id="UP000837801">
    <property type="component" value="Unassembled WGS sequence"/>
</dbReference>
<proteinExistence type="predicted"/>